<dbReference type="PIRSF" id="PIRSF031644">
    <property type="entry name" value="UCP031644"/>
    <property type="match status" value="1"/>
</dbReference>
<gene>
    <name evidence="2" type="ORF">LZ3411_0065</name>
</gene>
<dbReference type="Proteomes" id="UP000195412">
    <property type="component" value="Chromosome I"/>
</dbReference>
<reference evidence="3" key="1">
    <citation type="submission" date="2017-05" db="EMBL/GenBank/DDBJ databases">
        <authorList>
            <person name="Papadimitriou K."/>
        </authorList>
    </citation>
    <scope>NUCLEOTIDE SEQUENCE [LARGE SCALE GENOMIC DNA]</scope>
    <source>
        <strain evidence="3">ACA-DC 3411</strain>
    </source>
</reference>
<organism evidence="2 3">
    <name type="scientific">Levilactobacillus zymae</name>
    <dbReference type="NCBI Taxonomy" id="267363"/>
    <lineage>
        <taxon>Bacteria</taxon>
        <taxon>Bacillati</taxon>
        <taxon>Bacillota</taxon>
        <taxon>Bacilli</taxon>
        <taxon>Lactobacillales</taxon>
        <taxon>Lactobacillaceae</taxon>
        <taxon>Levilactobacillus</taxon>
    </lineage>
</organism>
<dbReference type="InterPro" id="IPR029442">
    <property type="entry name" value="GyrI-like"/>
</dbReference>
<dbReference type="AlphaFoldDB" id="A0A1Y6JTF1"/>
<evidence type="ECO:0000313" key="2">
    <source>
        <dbReference type="EMBL" id="SMS13115.1"/>
    </source>
</evidence>
<dbReference type="Gene3D" id="3.20.80.10">
    <property type="entry name" value="Regulatory factor, effector binding domain"/>
    <property type="match status" value="1"/>
</dbReference>
<dbReference type="RefSeq" id="WP_087741265.1">
    <property type="nucleotide sequence ID" value="NZ_JBPWQU010000046.1"/>
</dbReference>
<proteinExistence type="predicted"/>
<dbReference type="EMBL" id="LT854705">
    <property type="protein sequence ID" value="SMS13115.1"/>
    <property type="molecule type" value="Genomic_DNA"/>
</dbReference>
<feature type="domain" description="GyrI-like small molecule binding" evidence="1">
    <location>
        <begin position="18"/>
        <end position="205"/>
    </location>
</feature>
<name>A0A1Y6JTF1_9LACO</name>
<evidence type="ECO:0000313" key="3">
    <source>
        <dbReference type="Proteomes" id="UP000195412"/>
    </source>
</evidence>
<accession>A0A1Y6JTF1</accession>
<evidence type="ECO:0000259" key="1">
    <source>
        <dbReference type="Pfam" id="PF06445"/>
    </source>
</evidence>
<dbReference type="InterPro" id="IPR011256">
    <property type="entry name" value="Reg_factor_effector_dom_sf"/>
</dbReference>
<sequence>MKYEWRKQERDLYLPKGIQVVDVPQAHFLTLTGHGDPNQPAFSAQIQALYPVAYAVRMALKKGEFGTPYEYTVYPLEGVWTTTDGSRDATLNKAALAYTIMLRQPDQVTAKQVQLAIARTRDKHPSPYLDQLQFVTYTEGRCIQATHTGSFDTEGTTFAAMRDYLTAHQLTTQTTMGDYQHREIYLSDFRRVAPERRKTTLRWRLA</sequence>
<dbReference type="InterPro" id="IPR008319">
    <property type="entry name" value="GyrI-like_CCH_Lin2189-like"/>
</dbReference>
<dbReference type="SUPFAM" id="SSF55136">
    <property type="entry name" value="Probable bacterial effector-binding domain"/>
    <property type="match status" value="1"/>
</dbReference>
<protein>
    <recommendedName>
        <fullName evidence="1">GyrI-like small molecule binding domain-containing protein</fullName>
    </recommendedName>
</protein>
<dbReference type="KEGG" id="lzy:LZ3411_0065"/>
<dbReference type="Pfam" id="PF06445">
    <property type="entry name" value="GyrI-like"/>
    <property type="match status" value="1"/>
</dbReference>